<dbReference type="InterPro" id="IPR044824">
    <property type="entry name" value="MAIN-like"/>
</dbReference>
<keyword evidence="3" id="KW-0032">Aminotransferase</keyword>
<accession>A0A2U1N001</accession>
<feature type="domain" description="Aminotransferase-like plant mobile" evidence="2">
    <location>
        <begin position="1"/>
        <end position="278"/>
    </location>
</feature>
<dbReference type="PANTHER" id="PTHR46033:SF67">
    <property type="entry name" value="AMINOTRANSFERASE-LIKE, PLANT MOBILE DOMAIN FAMILY PROTEIN"/>
    <property type="match status" value="1"/>
</dbReference>
<dbReference type="AlphaFoldDB" id="A0A2U1N001"/>
<feature type="region of interest" description="Disordered" evidence="1">
    <location>
        <begin position="288"/>
        <end position="316"/>
    </location>
</feature>
<reference evidence="3 4" key="1">
    <citation type="journal article" date="2018" name="Mol. Plant">
        <title>The genome of Artemisia annua provides insight into the evolution of Asteraceae family and artemisinin biosynthesis.</title>
        <authorList>
            <person name="Shen Q."/>
            <person name="Zhang L."/>
            <person name="Liao Z."/>
            <person name="Wang S."/>
            <person name="Yan T."/>
            <person name="Shi P."/>
            <person name="Liu M."/>
            <person name="Fu X."/>
            <person name="Pan Q."/>
            <person name="Wang Y."/>
            <person name="Lv Z."/>
            <person name="Lu X."/>
            <person name="Zhang F."/>
            <person name="Jiang W."/>
            <person name="Ma Y."/>
            <person name="Chen M."/>
            <person name="Hao X."/>
            <person name="Li L."/>
            <person name="Tang Y."/>
            <person name="Lv G."/>
            <person name="Zhou Y."/>
            <person name="Sun X."/>
            <person name="Brodelius P.E."/>
            <person name="Rose J.K.C."/>
            <person name="Tang K."/>
        </authorList>
    </citation>
    <scope>NUCLEOTIDE SEQUENCE [LARGE SCALE GENOMIC DNA]</scope>
    <source>
        <strain evidence="4">cv. Huhao1</strain>
        <tissue evidence="3">Leaf</tissue>
    </source>
</reference>
<dbReference type="EMBL" id="PKPP01003954">
    <property type="protein sequence ID" value="PWA66828.1"/>
    <property type="molecule type" value="Genomic_DNA"/>
</dbReference>
<organism evidence="3 4">
    <name type="scientific">Artemisia annua</name>
    <name type="common">Sweet wormwood</name>
    <dbReference type="NCBI Taxonomy" id="35608"/>
    <lineage>
        <taxon>Eukaryota</taxon>
        <taxon>Viridiplantae</taxon>
        <taxon>Streptophyta</taxon>
        <taxon>Embryophyta</taxon>
        <taxon>Tracheophyta</taxon>
        <taxon>Spermatophyta</taxon>
        <taxon>Magnoliopsida</taxon>
        <taxon>eudicotyledons</taxon>
        <taxon>Gunneridae</taxon>
        <taxon>Pentapetalae</taxon>
        <taxon>asterids</taxon>
        <taxon>campanulids</taxon>
        <taxon>Asterales</taxon>
        <taxon>Asteraceae</taxon>
        <taxon>Asteroideae</taxon>
        <taxon>Anthemideae</taxon>
        <taxon>Artemisiinae</taxon>
        <taxon>Artemisia</taxon>
    </lineage>
</organism>
<dbReference type="InterPro" id="IPR019557">
    <property type="entry name" value="AminoTfrase-like_pln_mobile"/>
</dbReference>
<dbReference type="OrthoDB" id="1572276at2759"/>
<protein>
    <submittedName>
        <fullName evidence="3">Aminotransferase-like mobile domain-containing protein</fullName>
    </submittedName>
</protein>
<dbReference type="GO" id="GO:0008483">
    <property type="term" value="F:transaminase activity"/>
    <property type="evidence" value="ECO:0007669"/>
    <property type="project" value="UniProtKB-KW"/>
</dbReference>
<dbReference type="Proteomes" id="UP000245207">
    <property type="component" value="Unassembled WGS sequence"/>
</dbReference>
<evidence type="ECO:0000313" key="4">
    <source>
        <dbReference type="Proteomes" id="UP000245207"/>
    </source>
</evidence>
<evidence type="ECO:0000256" key="1">
    <source>
        <dbReference type="SAM" id="MobiDB-lite"/>
    </source>
</evidence>
<evidence type="ECO:0000259" key="2">
    <source>
        <dbReference type="Pfam" id="PF10536"/>
    </source>
</evidence>
<dbReference type="Pfam" id="PF10536">
    <property type="entry name" value="PMD"/>
    <property type="match status" value="1"/>
</dbReference>
<name>A0A2U1N001_ARTAN</name>
<comment type="caution">
    <text evidence="3">The sequence shown here is derived from an EMBL/GenBank/DDBJ whole genome shotgun (WGS) entry which is preliminary data.</text>
</comment>
<gene>
    <name evidence="3" type="ORF">CTI12_AA155980</name>
</gene>
<feature type="compositionally biased region" description="Basic and acidic residues" evidence="1">
    <location>
        <begin position="294"/>
        <end position="312"/>
    </location>
</feature>
<keyword evidence="3" id="KW-0808">Transferase</keyword>
<dbReference type="GO" id="GO:0010073">
    <property type="term" value="P:meristem maintenance"/>
    <property type="evidence" value="ECO:0007669"/>
    <property type="project" value="InterPro"/>
</dbReference>
<evidence type="ECO:0000313" key="3">
    <source>
        <dbReference type="EMBL" id="PWA66828.1"/>
    </source>
</evidence>
<sequence>MVVGGFSVLGHSVLNLVDILTDESKASFVKLNEARLELQRSRSNKAEQSGWMMKFKDRGSEIEHEAFLALWLSRFVFPTSYSTVPKNVLAIAVHLGRGIRLALAPPVLASVYRDLSLLKTSLENDDCNSETNIISWAPFQFVQVWIWERFRKSSPSRADNGDPKFARWEKKEVCVEDGGSFADCGFDDFTWQPYGEDIDDKSRKWVVVDGKSIQQYLPHRVAMQFGMNQDVRGDVARMNGSREIAWRFYVRPVKDVKVYFPSRLSEPHVTVRYLEWWNKSTGECSLQSPVDDNETQKFGKDKSRIEGSKDSMDSDGLNPMGLNLEARISKLEEIFAYLKAKKNAYCICHWDTAYPQTLTLDDYKEVEDEEHNHVT</sequence>
<dbReference type="PANTHER" id="PTHR46033">
    <property type="entry name" value="PROTEIN MAIN-LIKE 2"/>
    <property type="match status" value="1"/>
</dbReference>
<dbReference type="STRING" id="35608.A0A2U1N001"/>
<proteinExistence type="predicted"/>
<keyword evidence="4" id="KW-1185">Reference proteome</keyword>